<proteinExistence type="predicted"/>
<dbReference type="InterPro" id="IPR014710">
    <property type="entry name" value="RmlC-like_jellyroll"/>
</dbReference>
<dbReference type="Gene3D" id="2.60.120.10">
    <property type="entry name" value="Jelly Rolls"/>
    <property type="match status" value="1"/>
</dbReference>
<evidence type="ECO:0000313" key="2">
    <source>
        <dbReference type="EMBL" id="MBB3727173.1"/>
    </source>
</evidence>
<protein>
    <submittedName>
        <fullName evidence="2">Quercetin dioxygenase-like cupin family protein</fullName>
    </submittedName>
</protein>
<dbReference type="SUPFAM" id="SSF51182">
    <property type="entry name" value="RmlC-like cupins"/>
    <property type="match status" value="1"/>
</dbReference>
<keyword evidence="2" id="KW-0223">Dioxygenase</keyword>
<gene>
    <name evidence="2" type="ORF">FHR33_003033</name>
</gene>
<dbReference type="Proteomes" id="UP000579945">
    <property type="component" value="Unassembled WGS sequence"/>
</dbReference>
<keyword evidence="3" id="KW-1185">Reference proteome</keyword>
<dbReference type="InterPro" id="IPR013096">
    <property type="entry name" value="Cupin_2"/>
</dbReference>
<reference evidence="2 3" key="1">
    <citation type="submission" date="2020-08" db="EMBL/GenBank/DDBJ databases">
        <title>Sequencing the genomes of 1000 actinobacteria strains.</title>
        <authorList>
            <person name="Klenk H.-P."/>
        </authorList>
    </citation>
    <scope>NUCLEOTIDE SEQUENCE [LARGE SCALE GENOMIC DNA]</scope>
    <source>
        <strain evidence="2 3">DSM 44320</strain>
    </source>
</reference>
<dbReference type="RefSeq" id="WP_183647398.1">
    <property type="nucleotide sequence ID" value="NZ_JACIBV010000001.1"/>
</dbReference>
<dbReference type="Pfam" id="PF07883">
    <property type="entry name" value="Cupin_2"/>
    <property type="match status" value="1"/>
</dbReference>
<dbReference type="GeneID" id="95389488"/>
<evidence type="ECO:0000259" key="1">
    <source>
        <dbReference type="Pfam" id="PF07883"/>
    </source>
</evidence>
<feature type="domain" description="Cupin type-2" evidence="1">
    <location>
        <begin position="36"/>
        <end position="104"/>
    </location>
</feature>
<dbReference type="AlphaFoldDB" id="A0A7W5Y7D1"/>
<keyword evidence="2" id="KW-0560">Oxidoreductase</keyword>
<comment type="caution">
    <text evidence="2">The sequence shown here is derived from an EMBL/GenBank/DDBJ whole genome shotgun (WGS) entry which is preliminary data.</text>
</comment>
<sequence length="125" mass="13006">MAVIRGSSAPAFAVPHVTALGLAAPSRGASETCAWRFTFAPGAPTDTTHMVDREEIFVVLSGGVTARLEGAEHLLVAGDALIVPPHTPFALGNPNDEPAELVAVLPVGGQAIMQDMEPFVPPWAR</sequence>
<organism evidence="2 3">
    <name type="scientific">Nonomuraea dietziae</name>
    <dbReference type="NCBI Taxonomy" id="65515"/>
    <lineage>
        <taxon>Bacteria</taxon>
        <taxon>Bacillati</taxon>
        <taxon>Actinomycetota</taxon>
        <taxon>Actinomycetes</taxon>
        <taxon>Streptosporangiales</taxon>
        <taxon>Streptosporangiaceae</taxon>
        <taxon>Nonomuraea</taxon>
    </lineage>
</organism>
<name>A0A7W5Y7D1_9ACTN</name>
<dbReference type="GO" id="GO:0051213">
    <property type="term" value="F:dioxygenase activity"/>
    <property type="evidence" value="ECO:0007669"/>
    <property type="project" value="UniProtKB-KW"/>
</dbReference>
<dbReference type="InterPro" id="IPR011051">
    <property type="entry name" value="RmlC_Cupin_sf"/>
</dbReference>
<dbReference type="EMBL" id="JACIBV010000001">
    <property type="protein sequence ID" value="MBB3727173.1"/>
    <property type="molecule type" value="Genomic_DNA"/>
</dbReference>
<accession>A0A7W5Y7D1</accession>
<evidence type="ECO:0000313" key="3">
    <source>
        <dbReference type="Proteomes" id="UP000579945"/>
    </source>
</evidence>